<dbReference type="RefSeq" id="WP_269896997.1">
    <property type="nucleotide sequence ID" value="NZ_JAPZPY010000018.1"/>
</dbReference>
<accession>A0ABT4Q159</accession>
<proteinExistence type="predicted"/>
<sequence length="315" mass="34481">MTDDAGRAAHYRDFYGSSGSTPSEPLWMIMGNCQAEALRLVLDAVPGRPYRTVRTPPVHELAATDLPHLEALLARTSVLACQPIRPDYRDLPIGTGQLAARLPRSATVVRWPVIRYAGLYPFQVIVRHPADRSVVPPAVPYHDLRTIVAARDGRTPEAPWDVDVSAAQIVAAAEASRAELARREQRDTDVGVSDVLMRFGADAAHTINHPGNSVLVELGRRILASQGVAAPVPAPPRTLLRSVHAPLEARVLEALRIDAAPRACWTTEHGPLSPQDVHATQMRWYAENPDYIELALQRHAAAAELLGLTGRRVRR</sequence>
<evidence type="ECO:0000313" key="3">
    <source>
        <dbReference type="Proteomes" id="UP001142153"/>
    </source>
</evidence>
<keyword evidence="3" id="KW-1185">Reference proteome</keyword>
<evidence type="ECO:0000259" key="1">
    <source>
        <dbReference type="Pfam" id="PF18588"/>
    </source>
</evidence>
<reference evidence="2" key="1">
    <citation type="submission" date="2022-12" db="EMBL/GenBank/DDBJ databases">
        <authorList>
            <person name="Deng Y."/>
            <person name="Zhang Y.-Q."/>
        </authorList>
    </citation>
    <scope>NUCLEOTIDE SEQUENCE</scope>
    <source>
        <strain evidence="2">CPCC 205372</strain>
    </source>
</reference>
<protein>
    <submittedName>
        <fullName evidence="2">WcbI family polysaccharide biosynthesis putative acetyltransferase</fullName>
    </submittedName>
</protein>
<comment type="caution">
    <text evidence="2">The sequence shown here is derived from an EMBL/GenBank/DDBJ whole genome shotgun (WGS) entry which is preliminary data.</text>
</comment>
<organism evidence="2 3">
    <name type="scientific">Mycobacterium hippophais</name>
    <dbReference type="NCBI Taxonomy" id="3016340"/>
    <lineage>
        <taxon>Bacteria</taxon>
        <taxon>Bacillati</taxon>
        <taxon>Actinomycetota</taxon>
        <taxon>Actinomycetes</taxon>
        <taxon>Mycobacteriales</taxon>
        <taxon>Mycobacteriaceae</taxon>
        <taxon>Mycobacterium</taxon>
    </lineage>
</organism>
<name>A0ABT4Q159_9MYCO</name>
<dbReference type="Pfam" id="PF18588">
    <property type="entry name" value="WcbI"/>
    <property type="match status" value="1"/>
</dbReference>
<dbReference type="Proteomes" id="UP001142153">
    <property type="component" value="Unassembled WGS sequence"/>
</dbReference>
<dbReference type="EMBL" id="JAPZPY010000018">
    <property type="protein sequence ID" value="MCZ8382562.1"/>
    <property type="molecule type" value="Genomic_DNA"/>
</dbReference>
<feature type="domain" description="Polysaccharide biosynthesis enzyme WcbI" evidence="1">
    <location>
        <begin position="26"/>
        <end position="229"/>
    </location>
</feature>
<gene>
    <name evidence="2" type="ORF">O6P37_27200</name>
</gene>
<dbReference type="Gene3D" id="3.40.50.12080">
    <property type="match status" value="2"/>
</dbReference>
<evidence type="ECO:0000313" key="2">
    <source>
        <dbReference type="EMBL" id="MCZ8382562.1"/>
    </source>
</evidence>
<dbReference type="InterPro" id="IPR041307">
    <property type="entry name" value="WcbI"/>
</dbReference>